<feature type="compositionally biased region" description="Pro residues" evidence="1">
    <location>
        <begin position="13"/>
        <end position="36"/>
    </location>
</feature>
<comment type="caution">
    <text evidence="2">The sequence shown here is derived from an EMBL/GenBank/DDBJ whole genome shotgun (WGS) entry which is preliminary data.</text>
</comment>
<organism evidence="2 3">
    <name type="scientific">Multifurca ochricompacta</name>
    <dbReference type="NCBI Taxonomy" id="376703"/>
    <lineage>
        <taxon>Eukaryota</taxon>
        <taxon>Fungi</taxon>
        <taxon>Dikarya</taxon>
        <taxon>Basidiomycota</taxon>
        <taxon>Agaricomycotina</taxon>
        <taxon>Agaricomycetes</taxon>
        <taxon>Russulales</taxon>
        <taxon>Russulaceae</taxon>
        <taxon>Multifurca</taxon>
    </lineage>
</organism>
<dbReference type="EMBL" id="WTXG01000001">
    <property type="protein sequence ID" value="KAI0308066.1"/>
    <property type="molecule type" value="Genomic_DNA"/>
</dbReference>
<evidence type="ECO:0000313" key="3">
    <source>
        <dbReference type="Proteomes" id="UP001203297"/>
    </source>
</evidence>
<accession>A0AAD4MCX5</accession>
<evidence type="ECO:0000313" key="2">
    <source>
        <dbReference type="EMBL" id="KAI0308066.1"/>
    </source>
</evidence>
<gene>
    <name evidence="2" type="ORF">B0F90DRAFT_115643</name>
</gene>
<reference evidence="2" key="1">
    <citation type="journal article" date="2022" name="New Phytol.">
        <title>Evolutionary transition to the ectomycorrhizal habit in the genomes of a hyperdiverse lineage of mushroom-forming fungi.</title>
        <authorList>
            <person name="Looney B."/>
            <person name="Miyauchi S."/>
            <person name="Morin E."/>
            <person name="Drula E."/>
            <person name="Courty P.E."/>
            <person name="Kohler A."/>
            <person name="Kuo A."/>
            <person name="LaButti K."/>
            <person name="Pangilinan J."/>
            <person name="Lipzen A."/>
            <person name="Riley R."/>
            <person name="Andreopoulos W."/>
            <person name="He G."/>
            <person name="Johnson J."/>
            <person name="Nolan M."/>
            <person name="Tritt A."/>
            <person name="Barry K.W."/>
            <person name="Grigoriev I.V."/>
            <person name="Nagy L.G."/>
            <person name="Hibbett D."/>
            <person name="Henrissat B."/>
            <person name="Matheny P.B."/>
            <person name="Labbe J."/>
            <person name="Martin F.M."/>
        </authorList>
    </citation>
    <scope>NUCLEOTIDE SEQUENCE</scope>
    <source>
        <strain evidence="2">BPL690</strain>
    </source>
</reference>
<dbReference type="AlphaFoldDB" id="A0AAD4MCX5"/>
<protein>
    <submittedName>
        <fullName evidence="2">Uncharacterized protein</fullName>
    </submittedName>
</protein>
<evidence type="ECO:0000256" key="1">
    <source>
        <dbReference type="SAM" id="MobiDB-lite"/>
    </source>
</evidence>
<feature type="region of interest" description="Disordered" evidence="1">
    <location>
        <begin position="1"/>
        <end position="45"/>
    </location>
</feature>
<sequence length="240" mass="24761">MGPYMKRYHPTLLPRPPNKTPLPRPAPPGPPPPTPGPCSSMLRARPAIPSGGGGGFCCCIRGAPTGLGPTIPAPAPEPLPPIGVPHDALTNTPALRPASAPLPPPAALAVAVVIIAWGAFGGMSVCRRLGEAASPSTLVSSRKPRVNGLLGSAPALAHADEPPVGCWGALWKNVTVGGSGSMSEMPAAASDVGQYQGACEGAHFRPRDELFQVRVLPPSQNLVLRLVPKRKGLDQKRDLK</sequence>
<dbReference type="Proteomes" id="UP001203297">
    <property type="component" value="Unassembled WGS sequence"/>
</dbReference>
<proteinExistence type="predicted"/>
<name>A0AAD4MCX5_9AGAM</name>
<keyword evidence="3" id="KW-1185">Reference proteome</keyword>